<dbReference type="AlphaFoldDB" id="A0A1V4QEV5"/>
<name>A0A1V4QEV5_UNCW3</name>
<keyword evidence="1" id="KW-0378">Hydrolase</keyword>
<dbReference type="PANTHER" id="PTHR43540:SF6">
    <property type="entry name" value="ISOCHORISMATASE-LIKE DOMAIN-CONTAINING PROTEIN"/>
    <property type="match status" value="1"/>
</dbReference>
<dbReference type="InterPro" id="IPR036380">
    <property type="entry name" value="Isochorismatase-like_sf"/>
</dbReference>
<organism evidence="3 4">
    <name type="scientific">candidate division WOR-3 bacterium 4484_100</name>
    <dbReference type="NCBI Taxonomy" id="1936077"/>
    <lineage>
        <taxon>Bacteria</taxon>
        <taxon>Bacteria division WOR-3</taxon>
    </lineage>
</organism>
<proteinExistence type="predicted"/>
<evidence type="ECO:0000259" key="2">
    <source>
        <dbReference type="Pfam" id="PF00857"/>
    </source>
</evidence>
<dbReference type="SUPFAM" id="SSF52499">
    <property type="entry name" value="Isochorismatase-like hydrolases"/>
    <property type="match status" value="1"/>
</dbReference>
<dbReference type="EMBL" id="MUKB01000067">
    <property type="protein sequence ID" value="OPX17878.1"/>
    <property type="molecule type" value="Genomic_DNA"/>
</dbReference>
<evidence type="ECO:0000256" key="1">
    <source>
        <dbReference type="ARBA" id="ARBA00022801"/>
    </source>
</evidence>
<reference evidence="4" key="1">
    <citation type="submission" date="2017-01" db="EMBL/GenBank/DDBJ databases">
        <title>Novel pathways for hydrocarbon cycling and metabolic interdependencies in hydrothermal sediment communities.</title>
        <authorList>
            <person name="Dombrowski N."/>
            <person name="Seitz K."/>
            <person name="Teske A."/>
            <person name="Baker B."/>
        </authorList>
    </citation>
    <scope>NUCLEOTIDE SEQUENCE [LARGE SCALE GENOMIC DNA]</scope>
</reference>
<accession>A0A1V4QEV5</accession>
<comment type="caution">
    <text evidence="3">The sequence shown here is derived from an EMBL/GenBank/DDBJ whole genome shotgun (WGS) entry which is preliminary data.</text>
</comment>
<dbReference type="Proteomes" id="UP000191663">
    <property type="component" value="Unassembled WGS sequence"/>
</dbReference>
<evidence type="ECO:0000313" key="3">
    <source>
        <dbReference type="EMBL" id="OPX17878.1"/>
    </source>
</evidence>
<dbReference type="GO" id="GO:0016787">
    <property type="term" value="F:hydrolase activity"/>
    <property type="evidence" value="ECO:0007669"/>
    <property type="project" value="UniProtKB-KW"/>
</dbReference>
<evidence type="ECO:0000313" key="4">
    <source>
        <dbReference type="Proteomes" id="UP000191663"/>
    </source>
</evidence>
<dbReference type="InterPro" id="IPR050272">
    <property type="entry name" value="Isochorismatase-like_hydrls"/>
</dbReference>
<gene>
    <name evidence="3" type="ORF">BXT86_04155</name>
</gene>
<feature type="domain" description="Isochorismatase-like" evidence="2">
    <location>
        <begin position="16"/>
        <end position="179"/>
    </location>
</feature>
<dbReference type="PANTHER" id="PTHR43540">
    <property type="entry name" value="PEROXYUREIDOACRYLATE/UREIDOACRYLATE AMIDOHYDROLASE-RELATED"/>
    <property type="match status" value="1"/>
</dbReference>
<sequence length="193" mass="21932">MRRPPAFEFDAQSAGLLVIDMQEYFLNPHSHAYIPSARAIIENVKGLIRIFLEKHLPVVLTRHIDHTDAGMMKRWWGELITAKEPMSKIIDELKVSGVKVIKKSQYDAFFRTGLEDYLKRRGVLQLVITGVLTHLCCDTTARSAFMRGFTVFFPVDGTATQNYQFHTASLLALTHGFVIPVLCGEIYEKVSFL</sequence>
<dbReference type="Gene3D" id="3.40.50.850">
    <property type="entry name" value="Isochorismatase-like"/>
    <property type="match status" value="1"/>
</dbReference>
<protein>
    <recommendedName>
        <fullName evidence="2">Isochorismatase-like domain-containing protein</fullName>
    </recommendedName>
</protein>
<dbReference type="InterPro" id="IPR000868">
    <property type="entry name" value="Isochorismatase-like_dom"/>
</dbReference>
<dbReference type="CDD" id="cd00431">
    <property type="entry name" value="cysteine_hydrolases"/>
    <property type="match status" value="1"/>
</dbReference>
<dbReference type="Pfam" id="PF00857">
    <property type="entry name" value="Isochorismatase"/>
    <property type="match status" value="1"/>
</dbReference>